<name>A0A523BDT2_9CREN</name>
<dbReference type="EMBL" id="QNVH01000022">
    <property type="protein sequence ID" value="TDA39098.1"/>
    <property type="molecule type" value="Genomic_DNA"/>
</dbReference>
<dbReference type="InterPro" id="IPR017926">
    <property type="entry name" value="GATASE"/>
</dbReference>
<evidence type="ECO:0000313" key="9">
    <source>
        <dbReference type="EMBL" id="TDA39098.1"/>
    </source>
</evidence>
<dbReference type="PROSITE" id="PS51273">
    <property type="entry name" value="GATASE_TYPE_1"/>
    <property type="match status" value="1"/>
</dbReference>
<accession>A0A523BDT2</accession>
<dbReference type="InterPro" id="IPR029062">
    <property type="entry name" value="Class_I_gatase-like"/>
</dbReference>
<comment type="function">
    <text evidence="1">Catalyzes the synthesis of GMP from XMP.</text>
</comment>
<dbReference type="NCBIfam" id="NF001975">
    <property type="entry name" value="PRK00758.1"/>
    <property type="match status" value="1"/>
</dbReference>
<dbReference type="Gene3D" id="3.40.50.880">
    <property type="match status" value="1"/>
</dbReference>
<keyword evidence="3" id="KW-0547">Nucleotide-binding</keyword>
<evidence type="ECO:0000256" key="1">
    <source>
        <dbReference type="ARBA" id="ARBA00002332"/>
    </source>
</evidence>
<dbReference type="GO" id="GO:0003921">
    <property type="term" value="F:GMP synthase activity"/>
    <property type="evidence" value="ECO:0007669"/>
    <property type="project" value="TreeGrafter"/>
</dbReference>
<evidence type="ECO:0000256" key="3">
    <source>
        <dbReference type="ARBA" id="ARBA00022741"/>
    </source>
</evidence>
<reference evidence="9 10" key="1">
    <citation type="journal article" date="2019" name="Nat. Microbiol.">
        <title>Expanding anaerobic alkane metabolism in the domain of Archaea.</title>
        <authorList>
            <person name="Wang Y."/>
            <person name="Wegener G."/>
            <person name="Hou J."/>
            <person name="Wang F."/>
            <person name="Xiao X."/>
        </authorList>
    </citation>
    <scope>NUCLEOTIDE SEQUENCE [LARGE SCALE GENOMIC DNA]</scope>
    <source>
        <strain evidence="9">WYZ-LMO10</strain>
    </source>
</reference>
<evidence type="ECO:0000256" key="6">
    <source>
        <dbReference type="ARBA" id="ARBA00022840"/>
    </source>
</evidence>
<dbReference type="AlphaFoldDB" id="A0A523BDT2"/>
<dbReference type="PANTHER" id="PTHR11922">
    <property type="entry name" value="GMP SYNTHASE-RELATED"/>
    <property type="match status" value="1"/>
</dbReference>
<protein>
    <submittedName>
        <fullName evidence="9">GMP synthase subunit A</fullName>
    </submittedName>
</protein>
<keyword evidence="6" id="KW-0067">ATP-binding</keyword>
<organism evidence="9 10">
    <name type="scientific">Thermoproteota archaeon</name>
    <dbReference type="NCBI Taxonomy" id="2056631"/>
    <lineage>
        <taxon>Archaea</taxon>
        <taxon>Thermoproteota</taxon>
    </lineage>
</organism>
<dbReference type="GO" id="GO:0005524">
    <property type="term" value="F:ATP binding"/>
    <property type="evidence" value="ECO:0007669"/>
    <property type="project" value="UniProtKB-KW"/>
</dbReference>
<gene>
    <name evidence="9" type="ORF">DSO08_03150</name>
</gene>
<evidence type="ECO:0000256" key="5">
    <source>
        <dbReference type="ARBA" id="ARBA00022755"/>
    </source>
</evidence>
<comment type="caution">
    <text evidence="9">The sequence shown here is derived from an EMBL/GenBank/DDBJ whole genome shotgun (WGS) entry which is preliminary data.</text>
</comment>
<sequence length="186" mass="21027">MRIPVVFLGGQYNHLIVRALKELGVESWMIRPNVRLEDLQVDGLVMGGGPHSVNDGLERFGNLPQIIERGWFPMLGICLSHQLLGFLLGGRVVKGRKPEYGRTIIRVIEADEIFQGVGSEFVAWASHNDEVKQDGGRFRVLARSDYCDVEALRHESKQIYGVQFHVEVAETPKGKEILKNFVKMCR</sequence>
<dbReference type="NCBIfam" id="TIGR00888">
    <property type="entry name" value="guaA_Nterm"/>
    <property type="match status" value="1"/>
</dbReference>
<feature type="domain" description="Glutamine amidotransferase" evidence="8">
    <location>
        <begin position="9"/>
        <end position="183"/>
    </location>
</feature>
<keyword evidence="7" id="KW-0315">Glutamine amidotransferase</keyword>
<dbReference type="InterPro" id="IPR004739">
    <property type="entry name" value="GMP_synth_GATase"/>
</dbReference>
<dbReference type="SUPFAM" id="SSF52317">
    <property type="entry name" value="Class I glutamine amidotransferase-like"/>
    <property type="match status" value="1"/>
</dbReference>
<keyword evidence="2" id="KW-0436">Ligase</keyword>
<dbReference type="PANTHER" id="PTHR11922:SF2">
    <property type="entry name" value="GMP SYNTHASE [GLUTAMINE-HYDROLYZING]"/>
    <property type="match status" value="1"/>
</dbReference>
<dbReference type="GO" id="GO:0005829">
    <property type="term" value="C:cytosol"/>
    <property type="evidence" value="ECO:0007669"/>
    <property type="project" value="TreeGrafter"/>
</dbReference>
<dbReference type="Proteomes" id="UP000315399">
    <property type="component" value="Unassembled WGS sequence"/>
</dbReference>
<evidence type="ECO:0000256" key="2">
    <source>
        <dbReference type="ARBA" id="ARBA00022598"/>
    </source>
</evidence>
<keyword evidence="5" id="KW-0658">Purine biosynthesis</keyword>
<evidence type="ECO:0000259" key="8">
    <source>
        <dbReference type="Pfam" id="PF00117"/>
    </source>
</evidence>
<evidence type="ECO:0000313" key="10">
    <source>
        <dbReference type="Proteomes" id="UP000315399"/>
    </source>
</evidence>
<proteinExistence type="predicted"/>
<evidence type="ECO:0000256" key="4">
    <source>
        <dbReference type="ARBA" id="ARBA00022749"/>
    </source>
</evidence>
<keyword evidence="4" id="KW-0332">GMP biosynthesis</keyword>
<dbReference type="Pfam" id="PF00117">
    <property type="entry name" value="GATase"/>
    <property type="match status" value="1"/>
</dbReference>
<dbReference type="PRINTS" id="PR00096">
    <property type="entry name" value="GATASE"/>
</dbReference>
<evidence type="ECO:0000256" key="7">
    <source>
        <dbReference type="ARBA" id="ARBA00022962"/>
    </source>
</evidence>